<sequence length="109" mass="12248">MYELKTSMWSYALLRRASIGGALAVLARKGDGDAGACLVIVNTLDGLATLYRPIRNEKGERIWLPKGPMPANEIDHLIAKRVQIDPDLWVIEIEDKHGRHFLTEPVEIE</sequence>
<proteinExistence type="predicted"/>
<name>A0A7C5LRY6_9PROT</name>
<gene>
    <name evidence="1" type="ORF">ENJ42_02570</name>
</gene>
<dbReference type="Pfam" id="PF07372">
    <property type="entry name" value="DUF1491"/>
    <property type="match status" value="1"/>
</dbReference>
<dbReference type="EMBL" id="DRMJ01000124">
    <property type="protein sequence ID" value="HHL42477.1"/>
    <property type="molecule type" value="Genomic_DNA"/>
</dbReference>
<dbReference type="AlphaFoldDB" id="A0A7C5LRY6"/>
<dbReference type="Gene3D" id="3.40.1530.20">
    <property type="entry name" value="Protein of unknown function (DUF1491)"/>
    <property type="match status" value="1"/>
</dbReference>
<evidence type="ECO:0000313" key="1">
    <source>
        <dbReference type="EMBL" id="HHL42477.1"/>
    </source>
</evidence>
<accession>A0A7C5LRY6</accession>
<dbReference type="Proteomes" id="UP000885830">
    <property type="component" value="Unassembled WGS sequence"/>
</dbReference>
<comment type="caution">
    <text evidence="1">The sequence shown here is derived from an EMBL/GenBank/DDBJ whole genome shotgun (WGS) entry which is preliminary data.</text>
</comment>
<dbReference type="InterPro" id="IPR009964">
    <property type="entry name" value="DUF1491"/>
</dbReference>
<reference evidence="1" key="1">
    <citation type="journal article" date="2020" name="mSystems">
        <title>Genome- and Community-Level Interaction Insights into Carbon Utilization and Element Cycling Functions of Hydrothermarchaeota in Hydrothermal Sediment.</title>
        <authorList>
            <person name="Zhou Z."/>
            <person name="Liu Y."/>
            <person name="Xu W."/>
            <person name="Pan J."/>
            <person name="Luo Z.H."/>
            <person name="Li M."/>
        </authorList>
    </citation>
    <scope>NUCLEOTIDE SEQUENCE [LARGE SCALE GENOMIC DNA]</scope>
    <source>
        <strain evidence="1">HyVt-485</strain>
    </source>
</reference>
<organism evidence="1">
    <name type="scientific">Hellea balneolensis</name>
    <dbReference type="NCBI Taxonomy" id="287478"/>
    <lineage>
        <taxon>Bacteria</taxon>
        <taxon>Pseudomonadati</taxon>
        <taxon>Pseudomonadota</taxon>
        <taxon>Alphaproteobacteria</taxon>
        <taxon>Maricaulales</taxon>
        <taxon>Robiginitomaculaceae</taxon>
        <taxon>Hellea</taxon>
    </lineage>
</organism>
<protein>
    <submittedName>
        <fullName evidence="1">DUF1491 family protein</fullName>
    </submittedName>
</protein>